<reference evidence="1 2" key="1">
    <citation type="submission" date="2017-12" db="EMBL/GenBank/DDBJ databases">
        <title>Comparative genomics yields insights into virulence evolution of Verticillium dahliae.</title>
        <authorList>
            <person name="Fan R."/>
            <person name="Armitage A.D."/>
            <person name="Cascant-Lopez E."/>
            <person name="Sobczyk M."/>
            <person name="Cockerton H.M."/>
            <person name="Harrison R.J."/>
        </authorList>
    </citation>
    <scope>NUCLEOTIDE SEQUENCE [LARGE SCALE GENOMIC DNA]</scope>
    <source>
        <strain evidence="1 2">12008</strain>
    </source>
</reference>
<dbReference type="EMBL" id="MPSH01000027">
    <property type="protein sequence ID" value="PNH29323.1"/>
    <property type="molecule type" value="Genomic_DNA"/>
</dbReference>
<protein>
    <submittedName>
        <fullName evidence="1">Uncharacterized protein</fullName>
    </submittedName>
</protein>
<proteinExistence type="predicted"/>
<gene>
    <name evidence="1" type="ORF">BJF96_g7302</name>
</gene>
<sequence length="50" mass="5883">MFATPATGESRLSFDHSRAHVRDAGHWRIEAQLRPHQHRRVMGRAQHHVF</sequence>
<name>A0AA44WGW7_VERDA</name>
<evidence type="ECO:0000313" key="1">
    <source>
        <dbReference type="EMBL" id="PNH29323.1"/>
    </source>
</evidence>
<evidence type="ECO:0000313" key="2">
    <source>
        <dbReference type="Proteomes" id="UP000236305"/>
    </source>
</evidence>
<accession>A0AA44WGW7</accession>
<organism evidence="1 2">
    <name type="scientific">Verticillium dahliae</name>
    <name type="common">Verticillium wilt</name>
    <dbReference type="NCBI Taxonomy" id="27337"/>
    <lineage>
        <taxon>Eukaryota</taxon>
        <taxon>Fungi</taxon>
        <taxon>Dikarya</taxon>
        <taxon>Ascomycota</taxon>
        <taxon>Pezizomycotina</taxon>
        <taxon>Sordariomycetes</taxon>
        <taxon>Hypocreomycetidae</taxon>
        <taxon>Glomerellales</taxon>
        <taxon>Plectosphaerellaceae</taxon>
        <taxon>Verticillium</taxon>
    </lineage>
</organism>
<comment type="caution">
    <text evidence="1">The sequence shown here is derived from an EMBL/GenBank/DDBJ whole genome shotgun (WGS) entry which is preliminary data.</text>
</comment>
<dbReference type="Proteomes" id="UP000236305">
    <property type="component" value="Unassembled WGS sequence"/>
</dbReference>
<dbReference type="AlphaFoldDB" id="A0AA44WGW7"/>